<feature type="transmembrane region" description="Helical" evidence="12">
    <location>
        <begin position="202"/>
        <end position="223"/>
    </location>
</feature>
<feature type="transmembrane region" description="Helical" evidence="12">
    <location>
        <begin position="264"/>
        <end position="282"/>
    </location>
</feature>
<keyword evidence="9 12" id="KW-1133">Transmembrane helix</keyword>
<evidence type="ECO:0000256" key="8">
    <source>
        <dbReference type="ARBA" id="ARBA00022982"/>
    </source>
</evidence>
<keyword evidence="11 12" id="KW-0472">Membrane</keyword>
<organism evidence="14 15">
    <name type="scientific">Serratia quinivorans</name>
    <dbReference type="NCBI Taxonomy" id="137545"/>
    <lineage>
        <taxon>Bacteria</taxon>
        <taxon>Pseudomonadati</taxon>
        <taxon>Pseudomonadota</taxon>
        <taxon>Gammaproteobacteria</taxon>
        <taxon>Enterobacterales</taxon>
        <taxon>Yersiniaceae</taxon>
        <taxon>Serratia</taxon>
    </lineage>
</organism>
<evidence type="ECO:0000256" key="3">
    <source>
        <dbReference type="ARBA" id="ARBA00022448"/>
    </source>
</evidence>
<dbReference type="AlphaFoldDB" id="A0A2X2H8X5"/>
<feature type="transmembrane region" description="Helical" evidence="12">
    <location>
        <begin position="86"/>
        <end position="106"/>
    </location>
</feature>
<keyword evidence="16" id="KW-1185">Reference proteome</keyword>
<feature type="transmembrane region" description="Helical" evidence="12">
    <location>
        <begin position="161"/>
        <end position="181"/>
    </location>
</feature>
<sequence length="379" mass="42294">MFDYEVLRFIWWVLIGVLLIGFAVTDGFDMGVGILVRIIGKTDTERRVMINSIAPHWDGNQVWLITAGGALFAAWPMVYAAAFSGFYVAMILVLSALFFRPVGFDYRSKLESSRWRNMWDWGIFIGSFVPAVVFGVAFGNLLQGVPFHMDEYMRLFYTGNFFQLLNPFGLLAGVVSLTMLVTQGATYLQMRTSGEIHLRARAAAQISTLVMAVFFLLGGIWLVKGIDGYVITSTLNTMAESNPMRKEVAHQAGAWLINFNKYPLLWALPALGVVLPLFTVLFSRLSKDALAFVTSSLTIACVILTAGVTMFPFVMPSSTVPNISLTMWDATSSLLTLQVMTVVAAIFVPIVLAYTSWSYYKMFGRLDKNFIENNKHSLY</sequence>
<keyword evidence="14" id="KW-0560">Oxidoreductase</keyword>
<comment type="similarity">
    <text evidence="2">Belongs to the cytochrome ubiquinol oxidase subunit 2 family.</text>
</comment>
<keyword evidence="5" id="KW-0349">Heme</keyword>
<feature type="transmembrane region" description="Helical" evidence="12">
    <location>
        <begin position="118"/>
        <end position="141"/>
    </location>
</feature>
<dbReference type="Pfam" id="PF02322">
    <property type="entry name" value="Cyt_bd_oxida_II"/>
    <property type="match status" value="1"/>
</dbReference>
<dbReference type="EC" id="1.10.3.-" evidence="14"/>
<comment type="subcellular location">
    <subcellularLocation>
        <location evidence="1">Cell membrane</location>
        <topology evidence="1">Multi-pass membrane protein</topology>
    </subcellularLocation>
</comment>
<evidence type="ECO:0000256" key="6">
    <source>
        <dbReference type="ARBA" id="ARBA00022692"/>
    </source>
</evidence>
<dbReference type="GO" id="GO:0016682">
    <property type="term" value="F:oxidoreductase activity, acting on diphenols and related substances as donors, oxygen as acceptor"/>
    <property type="evidence" value="ECO:0007669"/>
    <property type="project" value="TreeGrafter"/>
</dbReference>
<evidence type="ECO:0000256" key="11">
    <source>
        <dbReference type="ARBA" id="ARBA00023136"/>
    </source>
</evidence>
<reference evidence="13 16" key="2">
    <citation type="submission" date="2024-07" db="EMBL/GenBank/DDBJ databases">
        <title>Genomes of novel Serratia strains from suburban soil.</title>
        <authorList>
            <person name="Markert E.X."/>
            <person name="Severe K."/>
            <person name="Severe L."/>
            <person name="Twing K.I."/>
            <person name="Ward L.M."/>
        </authorList>
    </citation>
    <scope>NUCLEOTIDE SEQUENCE [LARGE SCALE GENOMIC DNA]</scope>
    <source>
        <strain evidence="13 16">3C-UT</strain>
    </source>
</reference>
<evidence type="ECO:0000256" key="2">
    <source>
        <dbReference type="ARBA" id="ARBA00007543"/>
    </source>
</evidence>
<dbReference type="Proteomes" id="UP001558101">
    <property type="component" value="Unassembled WGS sequence"/>
</dbReference>
<evidence type="ECO:0000256" key="12">
    <source>
        <dbReference type="SAM" id="Phobius"/>
    </source>
</evidence>
<dbReference type="RefSeq" id="WP_012005707.1">
    <property type="nucleotide sequence ID" value="NZ_CAMIRF010000001.1"/>
</dbReference>
<dbReference type="GO" id="GO:0005886">
    <property type="term" value="C:plasma membrane"/>
    <property type="evidence" value="ECO:0007669"/>
    <property type="project" value="UniProtKB-SubCell"/>
</dbReference>
<feature type="transmembrane region" description="Helical" evidence="12">
    <location>
        <begin position="12"/>
        <end position="40"/>
    </location>
</feature>
<proteinExistence type="inferred from homology"/>
<dbReference type="GO" id="GO:0046872">
    <property type="term" value="F:metal ion binding"/>
    <property type="evidence" value="ECO:0007669"/>
    <property type="project" value="UniProtKB-KW"/>
</dbReference>
<feature type="transmembrane region" description="Helical" evidence="12">
    <location>
        <begin position="335"/>
        <end position="360"/>
    </location>
</feature>
<dbReference type="GO" id="GO:0019646">
    <property type="term" value="P:aerobic electron transport chain"/>
    <property type="evidence" value="ECO:0007669"/>
    <property type="project" value="TreeGrafter"/>
</dbReference>
<gene>
    <name evidence="14" type="primary">cydB</name>
    <name evidence="13" type="ORF">AB4M04_02445</name>
    <name evidence="14" type="ORF">NCTC11544_00964</name>
</gene>
<keyword evidence="7" id="KW-0479">Metal-binding</keyword>
<dbReference type="EMBL" id="UGYN01000002">
    <property type="protein sequence ID" value="SUI48745.1"/>
    <property type="molecule type" value="Genomic_DNA"/>
</dbReference>
<dbReference type="PANTHER" id="PTHR43141:SF5">
    <property type="entry name" value="CYTOCHROME BD-I UBIQUINOL OXIDASE SUBUNIT 2"/>
    <property type="match status" value="1"/>
</dbReference>
<dbReference type="PIRSF" id="PIRSF000267">
    <property type="entry name" value="Cyt_oxidse_sub2"/>
    <property type="match status" value="1"/>
</dbReference>
<evidence type="ECO:0000256" key="7">
    <source>
        <dbReference type="ARBA" id="ARBA00022723"/>
    </source>
</evidence>
<keyword evidence="4" id="KW-1003">Cell membrane</keyword>
<evidence type="ECO:0000256" key="9">
    <source>
        <dbReference type="ARBA" id="ARBA00022989"/>
    </source>
</evidence>
<evidence type="ECO:0000313" key="14">
    <source>
        <dbReference type="EMBL" id="SUI48745.1"/>
    </source>
</evidence>
<keyword evidence="6 12" id="KW-0812">Transmembrane</keyword>
<dbReference type="NCBIfam" id="TIGR00203">
    <property type="entry name" value="cydB"/>
    <property type="match status" value="1"/>
</dbReference>
<name>A0A2X2H8X5_9GAMM</name>
<evidence type="ECO:0000256" key="4">
    <source>
        <dbReference type="ARBA" id="ARBA00022475"/>
    </source>
</evidence>
<dbReference type="GO" id="GO:0070069">
    <property type="term" value="C:cytochrome complex"/>
    <property type="evidence" value="ECO:0007669"/>
    <property type="project" value="TreeGrafter"/>
</dbReference>
<evidence type="ECO:0000313" key="16">
    <source>
        <dbReference type="Proteomes" id="UP001558101"/>
    </source>
</evidence>
<feature type="transmembrane region" description="Helical" evidence="12">
    <location>
        <begin position="289"/>
        <end position="315"/>
    </location>
</feature>
<keyword evidence="10" id="KW-0408">Iron</keyword>
<dbReference type="EMBL" id="JBFQXQ010000001">
    <property type="protein sequence ID" value="MEX3170938.1"/>
    <property type="molecule type" value="Genomic_DNA"/>
</dbReference>
<dbReference type="GO" id="GO:0009055">
    <property type="term" value="F:electron transfer activity"/>
    <property type="evidence" value="ECO:0007669"/>
    <property type="project" value="TreeGrafter"/>
</dbReference>
<dbReference type="PANTHER" id="PTHR43141">
    <property type="entry name" value="CYTOCHROME BD2 SUBUNIT II"/>
    <property type="match status" value="1"/>
</dbReference>
<protein>
    <submittedName>
        <fullName evidence="14">Cytochrome d ubiquinol oxidase subunit 2</fullName>
        <ecNumber evidence="14">1.10.3.-</ecNumber>
    </submittedName>
    <submittedName>
        <fullName evidence="13">Cytochrome d ubiquinol oxidase subunit II</fullName>
    </submittedName>
</protein>
<keyword evidence="8" id="KW-0249">Electron transport</keyword>
<reference evidence="14 15" key="1">
    <citation type="submission" date="2018-06" db="EMBL/GenBank/DDBJ databases">
        <authorList>
            <consortium name="Pathogen Informatics"/>
            <person name="Doyle S."/>
        </authorList>
    </citation>
    <scope>NUCLEOTIDE SEQUENCE [LARGE SCALE GENOMIC DNA]</scope>
    <source>
        <strain evidence="14 15">NCTC11544</strain>
    </source>
</reference>
<evidence type="ECO:0000256" key="1">
    <source>
        <dbReference type="ARBA" id="ARBA00004651"/>
    </source>
</evidence>
<dbReference type="Proteomes" id="UP000255529">
    <property type="component" value="Unassembled WGS sequence"/>
</dbReference>
<keyword evidence="3" id="KW-0813">Transport</keyword>
<evidence type="ECO:0000313" key="13">
    <source>
        <dbReference type="EMBL" id="MEX3170938.1"/>
    </source>
</evidence>
<evidence type="ECO:0000313" key="15">
    <source>
        <dbReference type="Proteomes" id="UP000255529"/>
    </source>
</evidence>
<accession>A0A2X2H8X5</accession>
<evidence type="ECO:0000256" key="5">
    <source>
        <dbReference type="ARBA" id="ARBA00022617"/>
    </source>
</evidence>
<evidence type="ECO:0000256" key="10">
    <source>
        <dbReference type="ARBA" id="ARBA00023004"/>
    </source>
</evidence>
<dbReference type="GeneID" id="74949498"/>
<dbReference type="InterPro" id="IPR003317">
    <property type="entry name" value="Cyt-d_oxidase_su2"/>
</dbReference>